<evidence type="ECO:0000256" key="2">
    <source>
        <dbReference type="ARBA" id="ARBA00022692"/>
    </source>
</evidence>
<dbReference type="GO" id="GO:0016020">
    <property type="term" value="C:membrane"/>
    <property type="evidence" value="ECO:0007669"/>
    <property type="project" value="UniProtKB-SubCell"/>
</dbReference>
<comment type="subcellular location">
    <subcellularLocation>
        <location evidence="1">Membrane</location>
        <topology evidence="1">Multi-pass membrane protein</topology>
    </subcellularLocation>
</comment>
<organism evidence="9 10">
    <name type="scientific">Podospora fimiseda</name>
    <dbReference type="NCBI Taxonomy" id="252190"/>
    <lineage>
        <taxon>Eukaryota</taxon>
        <taxon>Fungi</taxon>
        <taxon>Dikarya</taxon>
        <taxon>Ascomycota</taxon>
        <taxon>Pezizomycotina</taxon>
        <taxon>Sordariomycetes</taxon>
        <taxon>Sordariomycetidae</taxon>
        <taxon>Sordariales</taxon>
        <taxon>Podosporaceae</taxon>
        <taxon>Podospora</taxon>
    </lineage>
</organism>
<evidence type="ECO:0000313" key="10">
    <source>
        <dbReference type="Proteomes" id="UP001301958"/>
    </source>
</evidence>
<sequence length="442" mass="48499">MDNDALAQFPAMTPPKGEVTDFEGRYSMKNAIILVVSVFTLLTSVIIFLRLYVRFFVLRKPGPDDFLIIAAAVAAISLNGIAISTASLGIMGTHQWNVRLTEITPRFILGVNAISCLYTISSLFVKCSLLVFYLRLFNVSRTARIMIWAGIVFIVTGELSFLIIKIVFCNPSHWPSGDNVIEFLIAQNTSKCSGPTARATIAEGSFSLLTDIYVMAVPVRMIAGLNLPLKRKIGMCCLFMIGLIATACSVVALRIRILQLTSEDLTWFAGTTLLASVIELNLGIICACVPIAFIIFRNINSPFISSIKNYLNRMSKHTGSAFRYMSGREKASWPPPTGAERSRASNSSDEAVLPRVEGQHKPIMTGLRTFIGKIGSGSKTDSTGATQITKMSTLTTYSEIGSVEEEYHRQLRPISNGIQQSTQPLDGRGPPKVVRKINDRQV</sequence>
<gene>
    <name evidence="9" type="ORF">QBC38DRAFT_487709</name>
</gene>
<feature type="region of interest" description="Disordered" evidence="6">
    <location>
        <begin position="413"/>
        <end position="442"/>
    </location>
</feature>
<feature type="transmembrane region" description="Helical" evidence="7">
    <location>
        <begin position="145"/>
        <end position="168"/>
    </location>
</feature>
<reference evidence="9" key="2">
    <citation type="submission" date="2023-05" db="EMBL/GenBank/DDBJ databases">
        <authorList>
            <consortium name="Lawrence Berkeley National Laboratory"/>
            <person name="Steindorff A."/>
            <person name="Hensen N."/>
            <person name="Bonometti L."/>
            <person name="Westerberg I."/>
            <person name="Brannstrom I.O."/>
            <person name="Guillou S."/>
            <person name="Cros-Aarteil S."/>
            <person name="Calhoun S."/>
            <person name="Haridas S."/>
            <person name="Kuo A."/>
            <person name="Mondo S."/>
            <person name="Pangilinan J."/>
            <person name="Riley R."/>
            <person name="Labutti K."/>
            <person name="Andreopoulos B."/>
            <person name="Lipzen A."/>
            <person name="Chen C."/>
            <person name="Yanf M."/>
            <person name="Daum C."/>
            <person name="Ng V."/>
            <person name="Clum A."/>
            <person name="Ohm R."/>
            <person name="Martin F."/>
            <person name="Silar P."/>
            <person name="Natvig D."/>
            <person name="Lalanne C."/>
            <person name="Gautier V."/>
            <person name="Ament-Velasquez S.L."/>
            <person name="Kruys A."/>
            <person name="Hutchinson M.I."/>
            <person name="Powell A.J."/>
            <person name="Barry K."/>
            <person name="Miller A.N."/>
            <person name="Grigoriev I.V."/>
            <person name="Debuchy R."/>
            <person name="Gladieux P."/>
            <person name="Thoren M.H."/>
            <person name="Johannesson H."/>
        </authorList>
    </citation>
    <scope>NUCLEOTIDE SEQUENCE</scope>
    <source>
        <strain evidence="9">CBS 990.96</strain>
    </source>
</reference>
<evidence type="ECO:0000259" key="8">
    <source>
        <dbReference type="Pfam" id="PF20684"/>
    </source>
</evidence>
<feature type="region of interest" description="Disordered" evidence="6">
    <location>
        <begin position="327"/>
        <end position="353"/>
    </location>
</feature>
<dbReference type="Pfam" id="PF20684">
    <property type="entry name" value="Fung_rhodopsin"/>
    <property type="match status" value="1"/>
</dbReference>
<dbReference type="InterPro" id="IPR052337">
    <property type="entry name" value="SAT4-like"/>
</dbReference>
<feature type="transmembrane region" description="Helical" evidence="7">
    <location>
        <begin position="107"/>
        <end position="133"/>
    </location>
</feature>
<feature type="transmembrane region" description="Helical" evidence="7">
    <location>
        <begin position="31"/>
        <end position="53"/>
    </location>
</feature>
<evidence type="ECO:0000256" key="7">
    <source>
        <dbReference type="SAM" id="Phobius"/>
    </source>
</evidence>
<dbReference type="PANTHER" id="PTHR33048">
    <property type="entry name" value="PTH11-LIKE INTEGRAL MEMBRANE PROTEIN (AFU_ORTHOLOGUE AFUA_5G11245)"/>
    <property type="match status" value="1"/>
</dbReference>
<name>A0AAN7BH86_9PEZI</name>
<keyword evidence="10" id="KW-1185">Reference proteome</keyword>
<dbReference type="AlphaFoldDB" id="A0AAN7BH86"/>
<comment type="similarity">
    <text evidence="5">Belongs to the SAT4 family.</text>
</comment>
<evidence type="ECO:0000256" key="1">
    <source>
        <dbReference type="ARBA" id="ARBA00004141"/>
    </source>
</evidence>
<feature type="transmembrane region" description="Helical" evidence="7">
    <location>
        <begin position="65"/>
        <end position="87"/>
    </location>
</feature>
<protein>
    <recommendedName>
        <fullName evidence="8">Rhodopsin domain-containing protein</fullName>
    </recommendedName>
</protein>
<feature type="transmembrane region" description="Helical" evidence="7">
    <location>
        <begin position="236"/>
        <end position="255"/>
    </location>
</feature>
<evidence type="ECO:0000256" key="3">
    <source>
        <dbReference type="ARBA" id="ARBA00022989"/>
    </source>
</evidence>
<reference evidence="9" key="1">
    <citation type="journal article" date="2023" name="Mol. Phylogenet. Evol.">
        <title>Genome-scale phylogeny and comparative genomics of the fungal order Sordariales.</title>
        <authorList>
            <person name="Hensen N."/>
            <person name="Bonometti L."/>
            <person name="Westerberg I."/>
            <person name="Brannstrom I.O."/>
            <person name="Guillou S."/>
            <person name="Cros-Aarteil S."/>
            <person name="Calhoun S."/>
            <person name="Haridas S."/>
            <person name="Kuo A."/>
            <person name="Mondo S."/>
            <person name="Pangilinan J."/>
            <person name="Riley R."/>
            <person name="LaButti K."/>
            <person name="Andreopoulos B."/>
            <person name="Lipzen A."/>
            <person name="Chen C."/>
            <person name="Yan M."/>
            <person name="Daum C."/>
            <person name="Ng V."/>
            <person name="Clum A."/>
            <person name="Steindorff A."/>
            <person name="Ohm R.A."/>
            <person name="Martin F."/>
            <person name="Silar P."/>
            <person name="Natvig D.O."/>
            <person name="Lalanne C."/>
            <person name="Gautier V."/>
            <person name="Ament-Velasquez S.L."/>
            <person name="Kruys A."/>
            <person name="Hutchinson M.I."/>
            <person name="Powell A.J."/>
            <person name="Barry K."/>
            <person name="Miller A.N."/>
            <person name="Grigoriev I.V."/>
            <person name="Debuchy R."/>
            <person name="Gladieux P."/>
            <person name="Hiltunen Thoren M."/>
            <person name="Johannesson H."/>
        </authorList>
    </citation>
    <scope>NUCLEOTIDE SEQUENCE</scope>
    <source>
        <strain evidence="9">CBS 990.96</strain>
    </source>
</reference>
<feature type="transmembrane region" description="Helical" evidence="7">
    <location>
        <begin position="212"/>
        <end position="229"/>
    </location>
</feature>
<comment type="caution">
    <text evidence="9">The sequence shown here is derived from an EMBL/GenBank/DDBJ whole genome shotgun (WGS) entry which is preliminary data.</text>
</comment>
<feature type="transmembrane region" description="Helical" evidence="7">
    <location>
        <begin position="267"/>
        <end position="296"/>
    </location>
</feature>
<evidence type="ECO:0000256" key="5">
    <source>
        <dbReference type="ARBA" id="ARBA00038359"/>
    </source>
</evidence>
<dbReference type="EMBL" id="MU865427">
    <property type="protein sequence ID" value="KAK4223416.1"/>
    <property type="molecule type" value="Genomic_DNA"/>
</dbReference>
<keyword evidence="2 7" id="KW-0812">Transmembrane</keyword>
<dbReference type="PANTHER" id="PTHR33048:SF158">
    <property type="entry name" value="MEMBRANE PROTEIN PTH11-LIKE, PUTATIVE-RELATED"/>
    <property type="match status" value="1"/>
</dbReference>
<evidence type="ECO:0000313" key="9">
    <source>
        <dbReference type="EMBL" id="KAK4223416.1"/>
    </source>
</evidence>
<dbReference type="Proteomes" id="UP001301958">
    <property type="component" value="Unassembled WGS sequence"/>
</dbReference>
<evidence type="ECO:0000256" key="6">
    <source>
        <dbReference type="SAM" id="MobiDB-lite"/>
    </source>
</evidence>
<dbReference type="InterPro" id="IPR049326">
    <property type="entry name" value="Rhodopsin_dom_fungi"/>
</dbReference>
<evidence type="ECO:0000256" key="4">
    <source>
        <dbReference type="ARBA" id="ARBA00023136"/>
    </source>
</evidence>
<keyword evidence="4 7" id="KW-0472">Membrane</keyword>
<keyword evidence="3 7" id="KW-1133">Transmembrane helix</keyword>
<proteinExistence type="inferred from homology"/>
<accession>A0AAN7BH86</accession>
<feature type="domain" description="Rhodopsin" evidence="8">
    <location>
        <begin position="49"/>
        <end position="292"/>
    </location>
</feature>